<dbReference type="RefSeq" id="YP_009802813.1">
    <property type="nucleotide sequence ID" value="NC_047988.1"/>
</dbReference>
<dbReference type="InterPro" id="IPR009045">
    <property type="entry name" value="Zn_M74/Hedgehog-like"/>
</dbReference>
<gene>
    <name evidence="2" type="primary">44</name>
    <name evidence="2" type="ORF">SEA_METAMORPHOO_44</name>
</gene>
<evidence type="ECO:0000259" key="1">
    <source>
        <dbReference type="Pfam" id="PF02557"/>
    </source>
</evidence>
<sequence length="313" mass="34641">MADAWVWRDGARLTPWMKYQIDRLSAAMFALFGVRIIVSSGIRTYAEQEAIFRARYVLVGDVRGRKVYDTRWWNGRLWYRISAAGTVAAPGSSNHEIQGSRAAVDIRDTGSDAGIMTATSKRGRWIRQHAHEYDLVAEGDGFGEGWHFATLNIWKAVPGGGGSITPPERKDMFRQYHREDATARAKGRELAPGASFYLHTTNGAPTFNASNIVGGIGEYEFVLHVYAEGKPGDQLELVLLWDDTRTNGPHSPHYVEVMTFQDRGDGTGIIRANVPFQRPVAAGYAVYARLTAGAKNDAKAKITLLDSDALLHQ</sequence>
<evidence type="ECO:0000313" key="2">
    <source>
        <dbReference type="EMBL" id="AWY05395.1"/>
    </source>
</evidence>
<name>A0A2Z4Q640_9CAUD</name>
<organism evidence="2 3">
    <name type="scientific">Microbacterium phage Metamorphoo</name>
    <dbReference type="NCBI Taxonomy" id="2201437"/>
    <lineage>
        <taxon>Viruses</taxon>
        <taxon>Duplodnaviria</taxon>
        <taxon>Heunggongvirae</taxon>
        <taxon>Uroviricota</taxon>
        <taxon>Caudoviricetes</taxon>
        <taxon>Hodgkinviridae</taxon>
        <taxon>Metamorphoovirus</taxon>
        <taxon>Metamorphoovirus metamorphoo</taxon>
    </lineage>
</organism>
<reference evidence="2 3" key="1">
    <citation type="submission" date="2018-04" db="EMBL/GenBank/DDBJ databases">
        <authorList>
            <person name="Harrington T."/>
            <person name="Washburn E."/>
            <person name="Bricker J."/>
            <person name="McKinney A."/>
            <person name="Betsko A.J."/>
            <person name="Garlena R.A."/>
            <person name="Russell D.A."/>
            <person name="Pope W.A."/>
            <person name="Jacobs-Sera D."/>
            <person name="Hatfull G.F."/>
        </authorList>
    </citation>
    <scope>NUCLEOTIDE SEQUENCE [LARGE SCALE GENOMIC DNA]</scope>
</reference>
<dbReference type="Proteomes" id="UP000251466">
    <property type="component" value="Segment"/>
</dbReference>
<proteinExistence type="predicted"/>
<dbReference type="Pfam" id="PF02557">
    <property type="entry name" value="VanY"/>
    <property type="match status" value="1"/>
</dbReference>
<dbReference type="KEGG" id="vg:54993368"/>
<protein>
    <submittedName>
        <fullName evidence="2">Lysin A</fullName>
    </submittedName>
</protein>
<dbReference type="GeneID" id="54993368"/>
<dbReference type="SUPFAM" id="SSF55166">
    <property type="entry name" value="Hedgehog/DD-peptidase"/>
    <property type="match status" value="1"/>
</dbReference>
<dbReference type="GO" id="GO:0006508">
    <property type="term" value="P:proteolysis"/>
    <property type="evidence" value="ECO:0007669"/>
    <property type="project" value="InterPro"/>
</dbReference>
<dbReference type="InterPro" id="IPR003709">
    <property type="entry name" value="VanY-like_core_dom"/>
</dbReference>
<dbReference type="GO" id="GO:0008233">
    <property type="term" value="F:peptidase activity"/>
    <property type="evidence" value="ECO:0007669"/>
    <property type="project" value="InterPro"/>
</dbReference>
<feature type="domain" description="D-alanyl-D-alanine carboxypeptidase-like core" evidence="1">
    <location>
        <begin position="21"/>
        <end position="137"/>
    </location>
</feature>
<keyword evidence="3" id="KW-1185">Reference proteome</keyword>
<accession>A0A2Z4Q640</accession>
<evidence type="ECO:0000313" key="3">
    <source>
        <dbReference type="Proteomes" id="UP000251466"/>
    </source>
</evidence>
<dbReference type="Gene3D" id="3.30.1380.10">
    <property type="match status" value="1"/>
</dbReference>
<dbReference type="EMBL" id="MH271304">
    <property type="protein sequence ID" value="AWY05395.1"/>
    <property type="molecule type" value="Genomic_DNA"/>
</dbReference>